<reference evidence="2 3" key="1">
    <citation type="submission" date="2023-02" db="EMBL/GenBank/DDBJ databases">
        <title>Dictyobacter halimunensis sp. nov., a new member of the class Ktedonobacteria from forest soil in a geothermal area.</title>
        <authorList>
            <person name="Rachmania M.K."/>
            <person name="Ningsih F."/>
            <person name="Sakai Y."/>
            <person name="Yabe S."/>
            <person name="Yokota A."/>
            <person name="Sjamsuridzal W."/>
        </authorList>
    </citation>
    <scope>NUCLEOTIDE SEQUENCE [LARGE SCALE GENOMIC DNA]</scope>
    <source>
        <strain evidence="2 3">S3.2.2.5</strain>
    </source>
</reference>
<keyword evidence="3" id="KW-1185">Reference proteome</keyword>
<dbReference type="PANTHER" id="PTHR43318">
    <property type="entry name" value="UDP-N-ACETYLGLUCOSAMINE 4,6-DEHYDRATASE"/>
    <property type="match status" value="1"/>
</dbReference>
<evidence type="ECO:0000313" key="3">
    <source>
        <dbReference type="Proteomes" id="UP001344906"/>
    </source>
</evidence>
<dbReference type="InterPro" id="IPR051203">
    <property type="entry name" value="Polysaccharide_Synthase-Rel"/>
</dbReference>
<organism evidence="2 3">
    <name type="scientific">Dictyobacter halimunensis</name>
    <dbReference type="NCBI Taxonomy" id="3026934"/>
    <lineage>
        <taxon>Bacteria</taxon>
        <taxon>Bacillati</taxon>
        <taxon>Chloroflexota</taxon>
        <taxon>Ktedonobacteria</taxon>
        <taxon>Ktedonobacterales</taxon>
        <taxon>Dictyobacteraceae</taxon>
        <taxon>Dictyobacter</taxon>
    </lineage>
</organism>
<comment type="caution">
    <text evidence="2">The sequence shown here is derived from an EMBL/GenBank/DDBJ whole genome shotgun (WGS) entry which is preliminary data.</text>
</comment>
<dbReference type="Proteomes" id="UP001344906">
    <property type="component" value="Unassembled WGS sequence"/>
</dbReference>
<proteinExistence type="predicted"/>
<accession>A0ABQ6FNW1</accession>
<gene>
    <name evidence="2" type="ORF">KDH_28070</name>
</gene>
<dbReference type="PANTHER" id="PTHR43318:SF1">
    <property type="entry name" value="POLYSACCHARIDE BIOSYNTHESIS PROTEIN EPSC-RELATED"/>
    <property type="match status" value="1"/>
</dbReference>
<name>A0ABQ6FNW1_9CHLR</name>
<dbReference type="InterPro" id="IPR003869">
    <property type="entry name" value="Polysac_CapD-like"/>
</dbReference>
<feature type="domain" description="Polysaccharide biosynthesis protein CapD-like" evidence="1">
    <location>
        <begin position="1"/>
        <end position="79"/>
    </location>
</feature>
<dbReference type="EMBL" id="BSRI01000001">
    <property type="protein sequence ID" value="GLV55963.1"/>
    <property type="molecule type" value="Genomic_DNA"/>
</dbReference>
<dbReference type="Pfam" id="PF02719">
    <property type="entry name" value="Polysacc_synt_2"/>
    <property type="match status" value="1"/>
</dbReference>
<dbReference type="Gene3D" id="3.40.50.720">
    <property type="entry name" value="NAD(P)-binding Rossmann-like Domain"/>
    <property type="match status" value="1"/>
</dbReference>
<evidence type="ECO:0000259" key="1">
    <source>
        <dbReference type="Pfam" id="PF02719"/>
    </source>
</evidence>
<evidence type="ECO:0000313" key="2">
    <source>
        <dbReference type="EMBL" id="GLV55963.1"/>
    </source>
</evidence>
<protein>
    <recommendedName>
        <fullName evidence="1">Polysaccharide biosynthesis protein CapD-like domain-containing protein</fullName>
    </recommendedName>
</protein>
<sequence length="128" mass="14368">MVILTASLAESGNIYLLDMGQPIRIVDLASKMIQAQGLKAEVDIAIVYTGLRPGERLHELLIAPDEELVATSYDKIFCITCKDPAPSRPMIAQWTQTLEMNLLNESDEQACYQLFSYMYCCNDVVVFK</sequence>